<dbReference type="OrthoDB" id="9803237at2"/>
<dbReference type="InterPro" id="IPR029460">
    <property type="entry name" value="DNAPol_HHH"/>
</dbReference>
<dbReference type="CDD" id="cd04485">
    <property type="entry name" value="DnaE_OBF"/>
    <property type="match status" value="1"/>
</dbReference>
<evidence type="ECO:0000256" key="2">
    <source>
        <dbReference type="ARBA" id="ARBA00012417"/>
    </source>
</evidence>
<dbReference type="GO" id="GO:0003887">
    <property type="term" value="F:DNA-directed DNA polymerase activity"/>
    <property type="evidence" value="ECO:0007669"/>
    <property type="project" value="UniProtKB-KW"/>
</dbReference>
<keyword evidence="5" id="KW-0548">Nucleotidyltransferase</keyword>
<keyword evidence="7" id="KW-0239">DNA-directed DNA polymerase</keyword>
<dbReference type="InterPro" id="IPR004365">
    <property type="entry name" value="NA-bd_OB_tRNA"/>
</dbReference>
<dbReference type="Gene3D" id="3.20.20.140">
    <property type="entry name" value="Metal-dependent hydrolases"/>
    <property type="match status" value="1"/>
</dbReference>
<evidence type="ECO:0000256" key="8">
    <source>
        <dbReference type="ARBA" id="ARBA00049244"/>
    </source>
</evidence>
<dbReference type="NCBIfam" id="NF004226">
    <property type="entry name" value="PRK05673.1"/>
    <property type="match status" value="1"/>
</dbReference>
<evidence type="ECO:0000259" key="9">
    <source>
        <dbReference type="SMART" id="SM00481"/>
    </source>
</evidence>
<dbReference type="InterPro" id="IPR012340">
    <property type="entry name" value="NA-bd_OB-fold"/>
</dbReference>
<proteinExistence type="predicted"/>
<dbReference type="NCBIfam" id="NF005298">
    <property type="entry name" value="PRK06826.1"/>
    <property type="match status" value="1"/>
</dbReference>
<evidence type="ECO:0000256" key="5">
    <source>
        <dbReference type="ARBA" id="ARBA00022695"/>
    </source>
</evidence>
<dbReference type="Proteomes" id="UP000199411">
    <property type="component" value="Unassembled WGS sequence"/>
</dbReference>
<dbReference type="CDD" id="cd12113">
    <property type="entry name" value="PHP_PolIIIA_DnaE3"/>
    <property type="match status" value="1"/>
</dbReference>
<dbReference type="GO" id="GO:0005737">
    <property type="term" value="C:cytoplasm"/>
    <property type="evidence" value="ECO:0007669"/>
    <property type="project" value="UniProtKB-SubCell"/>
</dbReference>
<dbReference type="InterPro" id="IPR004805">
    <property type="entry name" value="DnaE2/DnaE/PolC"/>
</dbReference>
<dbReference type="Gene3D" id="2.40.50.140">
    <property type="entry name" value="Nucleic acid-binding proteins"/>
    <property type="match status" value="1"/>
</dbReference>
<evidence type="ECO:0000313" key="10">
    <source>
        <dbReference type="EMBL" id="SDC00412.1"/>
    </source>
</evidence>
<comment type="catalytic activity">
    <reaction evidence="8">
        <text>DNA(n) + a 2'-deoxyribonucleoside 5'-triphosphate = DNA(n+1) + diphosphate</text>
        <dbReference type="Rhea" id="RHEA:22508"/>
        <dbReference type="Rhea" id="RHEA-COMP:17339"/>
        <dbReference type="Rhea" id="RHEA-COMP:17340"/>
        <dbReference type="ChEBI" id="CHEBI:33019"/>
        <dbReference type="ChEBI" id="CHEBI:61560"/>
        <dbReference type="ChEBI" id="CHEBI:173112"/>
        <dbReference type="EC" id="2.7.7.7"/>
    </reaction>
</comment>
<protein>
    <recommendedName>
        <fullName evidence="3">DNA polymerase III subunit alpha</fullName>
        <ecNumber evidence="2">2.7.7.7</ecNumber>
    </recommendedName>
</protein>
<name>A0A1G6I1J7_9BACT</name>
<dbReference type="InterPro" id="IPR040982">
    <property type="entry name" value="DNA_pol3_finger"/>
</dbReference>
<dbReference type="Gene3D" id="1.10.150.870">
    <property type="match status" value="1"/>
</dbReference>
<evidence type="ECO:0000256" key="3">
    <source>
        <dbReference type="ARBA" id="ARBA00019114"/>
    </source>
</evidence>
<dbReference type="InterPro" id="IPR016195">
    <property type="entry name" value="Pol/histidinol_Pase-like"/>
</dbReference>
<dbReference type="InterPro" id="IPR041931">
    <property type="entry name" value="DNA_pol3_alpha_thumb_dom"/>
</dbReference>
<sequence>MAFVHLHNHSEYSLLDGATKINAMVEKAKNDNQEYIALTDHGNMFGALDFYKTCIKNNIKPIIGFEAYLVTNRFDKTNKGNFHLTLLAKNNEGYKNLLKLSTFSYTEGFYYKPRIDMDLLRKYSSGIVAGSACLHGEINYYLLNNDYNLAKKACLEYQEIFGKDNFFIEIMRHDLPEQAQIEPLLLKLANETNAPIVATNDCHYLNKTDAKAQDALLCIQTNRLISEEDRMKMRTQEFYFKTQEEMYDKFKDLKEAPDNSYLIAKNCSIDLELGKLIYPIFSENMQKDNEMLEKLAKEGLEKRIKNFGLENQKDIYYARLEYELNVIKQMHFSGYFLIVWDFINYAKSHSIPVGPGRGSAAGSLVSYSLGITDIDPLKYGLLFERFLNPERISMPDVDVDFCVERRDEVINYVQNKYGQYNVAQVATFGTMLSKAVIRDVARVMGFSYASADKIAKLIPTNATLDEAINQVDQLKKMIQEDKQIQELFDLSKTLEGLKRHASKHAAGVVISQEPIYNRCPLYKPAGEDAIIAQFSKEHLEDVGLIKFDFLGLRNLTVIDFAVKLIKKYEDESFDLLNIPTDDKEVFKLLQSGATLGVFQLESSGMQKLISELKPTVFEDLIALVALYRPGPLGSGMVKDFIERKHGISKVEYPLPQLEPILKETYGIILYQEQVMQIANVLAGYTLAEADILRKSMGKKDKEKMAQQRSVFVERCVKNGIDEKKAESIFDLMEYFAGYGFNKSHSAAYAYIAYQTAYLKTHYPAYFMCALLTSEANNTDKVAIYIDECNRLNIPILPPDINESYTNFTVVSQKDSNKKAIRFGLSAIKNVGDAAIESIIEERKKGPFKDLFDFLNRVNQRKVNKKVVESLIKSGCFDFVDKNRNQLLIQAENPKKASLDLFGMDNNVSLKPQVTTTQEEITSYEKELLGVFISYNPLKKYESLIKSLDINYTSQLDNLNDESEIKLIGVVSSLKEINTKNKQTMAFVNFSDLHGSIEIVVFPSLYEQLKQLNSIEPILIIGKLEKNEEKTSITAKQIIPIQELINQISKITIEVDSNASDAETILKDIKQLTNSNSGNAQLFICLKKSQSKQTMFKTKSSLKCDFELLERLKKYDIGIKLELAS</sequence>
<dbReference type="SUPFAM" id="SSF89550">
    <property type="entry name" value="PHP domain-like"/>
    <property type="match status" value="1"/>
</dbReference>
<dbReference type="EC" id="2.7.7.7" evidence="2"/>
<evidence type="ECO:0000256" key="4">
    <source>
        <dbReference type="ARBA" id="ARBA00022679"/>
    </source>
</evidence>
<organism evidence="10 11">
    <name type="scientific">Desulfurella multipotens</name>
    <dbReference type="NCBI Taxonomy" id="79269"/>
    <lineage>
        <taxon>Bacteria</taxon>
        <taxon>Pseudomonadati</taxon>
        <taxon>Campylobacterota</taxon>
        <taxon>Desulfurellia</taxon>
        <taxon>Desulfurellales</taxon>
        <taxon>Desulfurellaceae</taxon>
        <taxon>Desulfurella</taxon>
    </lineage>
</organism>
<dbReference type="GO" id="GO:0003676">
    <property type="term" value="F:nucleic acid binding"/>
    <property type="evidence" value="ECO:0007669"/>
    <property type="project" value="InterPro"/>
</dbReference>
<feature type="domain" description="Polymerase/histidinol phosphatase N-terminal" evidence="9">
    <location>
        <begin position="4"/>
        <end position="71"/>
    </location>
</feature>
<dbReference type="InterPro" id="IPR003141">
    <property type="entry name" value="Pol/His_phosphatase_N"/>
</dbReference>
<dbReference type="Pfam" id="PF17657">
    <property type="entry name" value="DNA_pol3_finger"/>
    <property type="match status" value="1"/>
</dbReference>
<dbReference type="SUPFAM" id="SSF160975">
    <property type="entry name" value="AF1531-like"/>
    <property type="match status" value="1"/>
</dbReference>
<dbReference type="GO" id="GO:0006260">
    <property type="term" value="P:DNA replication"/>
    <property type="evidence" value="ECO:0007669"/>
    <property type="project" value="UniProtKB-KW"/>
</dbReference>
<dbReference type="EMBL" id="FMYU01000001">
    <property type="protein sequence ID" value="SDC00412.1"/>
    <property type="molecule type" value="Genomic_DNA"/>
</dbReference>
<evidence type="ECO:0000256" key="6">
    <source>
        <dbReference type="ARBA" id="ARBA00022705"/>
    </source>
</evidence>
<keyword evidence="4" id="KW-0808">Transferase</keyword>
<dbReference type="Pfam" id="PF02811">
    <property type="entry name" value="PHP"/>
    <property type="match status" value="1"/>
</dbReference>
<dbReference type="Pfam" id="PF14579">
    <property type="entry name" value="HHH_6"/>
    <property type="match status" value="1"/>
</dbReference>
<keyword evidence="6" id="KW-0235">DNA replication</keyword>
<dbReference type="RefSeq" id="WP_092127514.1">
    <property type="nucleotide sequence ID" value="NZ_FMYU01000001.1"/>
</dbReference>
<dbReference type="NCBIfam" id="TIGR00594">
    <property type="entry name" value="polc"/>
    <property type="match status" value="1"/>
</dbReference>
<keyword evidence="11" id="KW-1185">Reference proteome</keyword>
<dbReference type="GO" id="GO:0008408">
    <property type="term" value="F:3'-5' exonuclease activity"/>
    <property type="evidence" value="ECO:0007669"/>
    <property type="project" value="InterPro"/>
</dbReference>
<evidence type="ECO:0000313" key="11">
    <source>
        <dbReference type="Proteomes" id="UP000199411"/>
    </source>
</evidence>
<dbReference type="Pfam" id="PF07733">
    <property type="entry name" value="DNA_pol3_alpha"/>
    <property type="match status" value="1"/>
</dbReference>
<accession>A0A1G6I1J7</accession>
<dbReference type="PANTHER" id="PTHR32294:SF0">
    <property type="entry name" value="DNA POLYMERASE III SUBUNIT ALPHA"/>
    <property type="match status" value="1"/>
</dbReference>
<comment type="subcellular location">
    <subcellularLocation>
        <location evidence="1">Cytoplasm</location>
    </subcellularLocation>
</comment>
<evidence type="ECO:0000256" key="1">
    <source>
        <dbReference type="ARBA" id="ARBA00004496"/>
    </source>
</evidence>
<dbReference type="AlphaFoldDB" id="A0A1G6I1J7"/>
<dbReference type="PANTHER" id="PTHR32294">
    <property type="entry name" value="DNA POLYMERASE III SUBUNIT ALPHA"/>
    <property type="match status" value="1"/>
</dbReference>
<reference evidence="11" key="1">
    <citation type="submission" date="2016-10" db="EMBL/GenBank/DDBJ databases">
        <authorList>
            <person name="Varghese N."/>
            <person name="Submissions S."/>
        </authorList>
    </citation>
    <scope>NUCLEOTIDE SEQUENCE [LARGE SCALE GENOMIC DNA]</scope>
    <source>
        <strain evidence="11">DSM 8415</strain>
    </source>
</reference>
<dbReference type="SMART" id="SM00481">
    <property type="entry name" value="POLIIIAc"/>
    <property type="match status" value="1"/>
</dbReference>
<gene>
    <name evidence="10" type="ORF">SAMN05660835_00190</name>
</gene>
<dbReference type="Gene3D" id="1.10.10.1600">
    <property type="entry name" value="Bacterial DNA polymerase III alpha subunit, thumb domain"/>
    <property type="match status" value="1"/>
</dbReference>
<dbReference type="Pfam" id="PF01336">
    <property type="entry name" value="tRNA_anti-codon"/>
    <property type="match status" value="1"/>
</dbReference>
<evidence type="ECO:0000256" key="7">
    <source>
        <dbReference type="ARBA" id="ARBA00022932"/>
    </source>
</evidence>
<dbReference type="InterPro" id="IPR004013">
    <property type="entry name" value="PHP_dom"/>
</dbReference>
<dbReference type="InterPro" id="IPR011708">
    <property type="entry name" value="DNA_pol3_alpha_NTPase_dom"/>
</dbReference>